<comment type="caution">
    <text evidence="5">The sequence shown here is derived from an EMBL/GenBank/DDBJ whole genome shotgun (WGS) entry which is preliminary data.</text>
</comment>
<dbReference type="PANTHER" id="PTHR45964:SF8">
    <property type="entry name" value="SIALATE:O-SULFOTRANSFERASE 1"/>
    <property type="match status" value="1"/>
</dbReference>
<feature type="region of interest" description="Disordered" evidence="3">
    <location>
        <begin position="46"/>
        <end position="83"/>
    </location>
</feature>
<dbReference type="EMBL" id="JBHFQA010000008">
    <property type="protein sequence ID" value="KAL2094454.1"/>
    <property type="molecule type" value="Genomic_DNA"/>
</dbReference>
<dbReference type="PANTHER" id="PTHR45964">
    <property type="entry name" value="WSCD FAMILY MEMBER CG9164"/>
    <property type="match status" value="1"/>
</dbReference>
<evidence type="ECO:0000256" key="2">
    <source>
        <dbReference type="ARBA" id="ARBA00022737"/>
    </source>
</evidence>
<protein>
    <recommendedName>
        <fullName evidence="4">WSC domain-containing protein</fullName>
    </recommendedName>
</protein>
<dbReference type="Proteomes" id="UP001591681">
    <property type="component" value="Unassembled WGS sequence"/>
</dbReference>
<keyword evidence="6" id="KW-1185">Reference proteome</keyword>
<evidence type="ECO:0000256" key="1">
    <source>
        <dbReference type="ARBA" id="ARBA00010236"/>
    </source>
</evidence>
<dbReference type="InterPro" id="IPR002889">
    <property type="entry name" value="WSC_carb-bd"/>
</dbReference>
<dbReference type="Gene3D" id="3.40.50.300">
    <property type="entry name" value="P-loop containing nucleotide triphosphate hydrolases"/>
    <property type="match status" value="1"/>
</dbReference>
<sequence length="570" mass="63939">MAKSLYRLRRLLRRAQLLFLLLSVVYIMGGSILLLQRSGAPISPWPDASRQFSSTPNRAPRAGWQQGGSGSRRPSDVEVTEISGRNRGQALGRVISRNLNRDRTVLRRHMFHSQVTQSKPSALSTPTSGPVHHKGTYMGCFIDDAQTHTLGGTVLYDFRKMTPALCQDTCSESGYQYAGLEYGAECHCGNRITGPQTRLEECNLDCKGEKGAPCGGVERLSVYKLDKKPPGKQKYSSLHYRGCFKKPYDPSPSLLHITESDSTLEACVEACTEKEYPLAAVRGPSCLCTHASESVALHKRVEESRCLRGNHTTSTRAPHLQYYQVYHTPAVDARCRARMFLSESSTPLVALASFPGAGNTWVRHLIELSTGYYTGSFYFDGALFNGGFKGEKDHWKKGRTICVKTHESGQRDIEMFDAGILILRNPYRSLVAEFNRKCGGHVGYASERHWRSKDWPEFVASHASWWASHALSWLRFSRRLLVVHFEELQAKLLPQLQLITAFLNASVSGDRLLCAESNSDGLFKRSGPRKPIFDPYTPSMRELINGYILTVDQALRHRNLSGLPQEYMPR</sequence>
<name>A0ABD1K5N8_9TELE</name>
<dbReference type="Pfam" id="PF01822">
    <property type="entry name" value="WSC"/>
    <property type="match status" value="2"/>
</dbReference>
<feature type="domain" description="WSC" evidence="4">
    <location>
        <begin position="134"/>
        <end position="226"/>
    </location>
</feature>
<evidence type="ECO:0000256" key="3">
    <source>
        <dbReference type="SAM" id="MobiDB-lite"/>
    </source>
</evidence>
<keyword evidence="2" id="KW-0677">Repeat</keyword>
<feature type="domain" description="WSC" evidence="4">
    <location>
        <begin position="237"/>
        <end position="335"/>
    </location>
</feature>
<evidence type="ECO:0000259" key="4">
    <source>
        <dbReference type="PROSITE" id="PS51212"/>
    </source>
</evidence>
<organism evidence="5 6">
    <name type="scientific">Coilia grayii</name>
    <name type="common">Gray's grenadier anchovy</name>
    <dbReference type="NCBI Taxonomy" id="363190"/>
    <lineage>
        <taxon>Eukaryota</taxon>
        <taxon>Metazoa</taxon>
        <taxon>Chordata</taxon>
        <taxon>Craniata</taxon>
        <taxon>Vertebrata</taxon>
        <taxon>Euteleostomi</taxon>
        <taxon>Actinopterygii</taxon>
        <taxon>Neopterygii</taxon>
        <taxon>Teleostei</taxon>
        <taxon>Clupei</taxon>
        <taxon>Clupeiformes</taxon>
        <taxon>Clupeoidei</taxon>
        <taxon>Engraulidae</taxon>
        <taxon>Coilinae</taxon>
        <taxon>Coilia</taxon>
    </lineage>
</organism>
<dbReference type="SMART" id="SM00321">
    <property type="entry name" value="WSC"/>
    <property type="match status" value="2"/>
</dbReference>
<dbReference type="AlphaFoldDB" id="A0ABD1K5N8"/>
<dbReference type="PROSITE" id="PS51212">
    <property type="entry name" value="WSC"/>
    <property type="match status" value="2"/>
</dbReference>
<reference evidence="5 6" key="1">
    <citation type="submission" date="2024-09" db="EMBL/GenBank/DDBJ databases">
        <title>A chromosome-level genome assembly of Gray's grenadier anchovy, Coilia grayii.</title>
        <authorList>
            <person name="Fu Z."/>
        </authorList>
    </citation>
    <scope>NUCLEOTIDE SEQUENCE [LARGE SCALE GENOMIC DNA]</scope>
    <source>
        <strain evidence="5">G4</strain>
        <tissue evidence="5">Muscle</tissue>
    </source>
</reference>
<dbReference type="InterPro" id="IPR027417">
    <property type="entry name" value="P-loop_NTPase"/>
</dbReference>
<dbReference type="SUPFAM" id="SSF52540">
    <property type="entry name" value="P-loop containing nucleoside triphosphate hydrolases"/>
    <property type="match status" value="1"/>
</dbReference>
<evidence type="ECO:0000313" key="5">
    <source>
        <dbReference type="EMBL" id="KAL2094454.1"/>
    </source>
</evidence>
<evidence type="ECO:0000313" key="6">
    <source>
        <dbReference type="Proteomes" id="UP001591681"/>
    </source>
</evidence>
<accession>A0ABD1K5N8</accession>
<dbReference type="InterPro" id="IPR051589">
    <property type="entry name" value="Sialate-O-sulfotransferase"/>
</dbReference>
<gene>
    <name evidence="5" type="ORF">ACEWY4_009173</name>
</gene>
<proteinExistence type="inferred from homology"/>
<comment type="similarity">
    <text evidence="1">Belongs to the WSCD family.</text>
</comment>